<dbReference type="InterPro" id="IPR036514">
    <property type="entry name" value="SGNH_hydro_sf"/>
</dbReference>
<comment type="similarity">
    <text evidence="1">Belongs to the 'GDSL' lipolytic enzyme family.</text>
</comment>
<dbReference type="InterPro" id="IPR037459">
    <property type="entry name" value="RhgT-like"/>
</dbReference>
<evidence type="ECO:0000256" key="1">
    <source>
        <dbReference type="ARBA" id="ARBA00008668"/>
    </source>
</evidence>
<dbReference type="SUPFAM" id="SSF52266">
    <property type="entry name" value="SGNH hydrolase"/>
    <property type="match status" value="1"/>
</dbReference>
<feature type="domain" description="SGNH hydrolase-type esterase" evidence="3">
    <location>
        <begin position="32"/>
        <end position="228"/>
    </location>
</feature>
<evidence type="ECO:0000313" key="4">
    <source>
        <dbReference type="EMBL" id="WEK38236.1"/>
    </source>
</evidence>
<organism evidence="4 5">
    <name type="scientific">Candidatus Pseudobacter hemicellulosilyticus</name>
    <dbReference type="NCBI Taxonomy" id="3121375"/>
    <lineage>
        <taxon>Bacteria</taxon>
        <taxon>Pseudomonadati</taxon>
        <taxon>Bacteroidota</taxon>
        <taxon>Chitinophagia</taxon>
        <taxon>Chitinophagales</taxon>
        <taxon>Chitinophagaceae</taxon>
        <taxon>Pseudobacter</taxon>
    </lineage>
</organism>
<name>A0AAJ5WW23_9BACT</name>
<dbReference type="PANTHER" id="PTHR43695">
    <property type="entry name" value="PUTATIVE (AFU_ORTHOLOGUE AFUA_2G17250)-RELATED"/>
    <property type="match status" value="1"/>
</dbReference>
<dbReference type="Proteomes" id="UP001220610">
    <property type="component" value="Chromosome"/>
</dbReference>
<dbReference type="InterPro" id="IPR013830">
    <property type="entry name" value="SGNH_hydro"/>
</dbReference>
<proteinExistence type="inferred from homology"/>
<dbReference type="CDD" id="cd01821">
    <property type="entry name" value="Rhamnogalacturan_acetylesterase_like"/>
    <property type="match status" value="1"/>
</dbReference>
<gene>
    <name evidence="4" type="ORF">P0Y53_12080</name>
</gene>
<evidence type="ECO:0000256" key="2">
    <source>
        <dbReference type="ARBA" id="ARBA00022801"/>
    </source>
</evidence>
<protein>
    <submittedName>
        <fullName evidence="4">Rhamnogalacturonan acetylesterase</fullName>
    </submittedName>
</protein>
<dbReference type="EMBL" id="CP119311">
    <property type="protein sequence ID" value="WEK38236.1"/>
    <property type="molecule type" value="Genomic_DNA"/>
</dbReference>
<evidence type="ECO:0000259" key="3">
    <source>
        <dbReference type="Pfam" id="PF13472"/>
    </source>
</evidence>
<dbReference type="Pfam" id="PF13472">
    <property type="entry name" value="Lipase_GDSL_2"/>
    <property type="match status" value="1"/>
</dbReference>
<dbReference type="PANTHER" id="PTHR43695:SF1">
    <property type="entry name" value="RHAMNOGALACTURONAN ACETYLESTERASE"/>
    <property type="match status" value="1"/>
</dbReference>
<reference evidence="4" key="1">
    <citation type="submission" date="2023-03" db="EMBL/GenBank/DDBJ databases">
        <title>Andean soil-derived lignocellulolytic bacterial consortium as a source of novel taxa and putative plastic-active enzymes.</title>
        <authorList>
            <person name="Diaz-Garcia L."/>
            <person name="Chuvochina M."/>
            <person name="Feuerriegel G."/>
            <person name="Bunk B."/>
            <person name="Sproer C."/>
            <person name="Streit W.R."/>
            <person name="Rodriguez L.M."/>
            <person name="Overmann J."/>
            <person name="Jimenez D.J."/>
        </authorList>
    </citation>
    <scope>NUCLEOTIDE SEQUENCE</scope>
    <source>
        <strain evidence="4">MAG 7</strain>
    </source>
</reference>
<keyword evidence="2" id="KW-0378">Hydrolase</keyword>
<sequence length="256" mass="29078">MKTLRLSYFLVPLCCLLAFALPPRKKIRIWMIGDSTMSIKSMRAAPETGWGMPFVAFWDSTVRVENRALNGRSTRTFIGEQHWQAVADSLQADDYVLMQFGHNDEAKGPRYAERSASVPDYTLNLTRFIKETRQKNAHPVLITPVTRLRFDSTGKAQLTHTGYREAVMELGRQLQVPVIDLDSLSRGLLEKYGPEQSKLLYLQLDSLQHPNYPAGIKDGTHFSELGARRMAELVLAEIRRQQLPLAERIVVPPAKK</sequence>
<accession>A0AAJ5WW23</accession>
<dbReference type="GO" id="GO:0016788">
    <property type="term" value="F:hydrolase activity, acting on ester bonds"/>
    <property type="evidence" value="ECO:0007669"/>
    <property type="project" value="UniProtKB-ARBA"/>
</dbReference>
<evidence type="ECO:0000313" key="5">
    <source>
        <dbReference type="Proteomes" id="UP001220610"/>
    </source>
</evidence>
<dbReference type="AlphaFoldDB" id="A0AAJ5WW23"/>
<dbReference type="Gene3D" id="3.40.50.1110">
    <property type="entry name" value="SGNH hydrolase"/>
    <property type="match status" value="1"/>
</dbReference>